<dbReference type="AlphaFoldDB" id="A0A9P5CED2"/>
<sequence>MITYSEQATILKAWLALGIKMAVKCERPPLIRISSKPREMQLTATDADAIRPVGQIPDGRFAMHSNGVAMILRCMV</sequence>
<comment type="caution">
    <text evidence="1">The sequence shown here is derived from an EMBL/GenBank/DDBJ whole genome shotgun (WGS) entry which is preliminary data.</text>
</comment>
<dbReference type="EMBL" id="QLNT01000004">
    <property type="protein sequence ID" value="KAF3074806.1"/>
    <property type="molecule type" value="Genomic_DNA"/>
</dbReference>
<organism evidence="1 2">
    <name type="scientific">Trichoderma lentiforme</name>
    <dbReference type="NCBI Taxonomy" id="1567552"/>
    <lineage>
        <taxon>Eukaryota</taxon>
        <taxon>Fungi</taxon>
        <taxon>Dikarya</taxon>
        <taxon>Ascomycota</taxon>
        <taxon>Pezizomycotina</taxon>
        <taxon>Sordariomycetes</taxon>
        <taxon>Hypocreomycetidae</taxon>
        <taxon>Hypocreales</taxon>
        <taxon>Hypocreaceae</taxon>
        <taxon>Trichoderma</taxon>
    </lineage>
</organism>
<name>A0A9P5CED2_9HYPO</name>
<proteinExistence type="predicted"/>
<gene>
    <name evidence="1" type="ORF">CFAM422_002836</name>
</gene>
<reference evidence="1 2" key="1">
    <citation type="submission" date="2018-06" db="EMBL/GenBank/DDBJ databases">
        <title>Genome analysis of cellulolytic fungus Trichoderma lentiforme CFAM-422.</title>
        <authorList>
            <person name="Steindorff A.S."/>
            <person name="Formighieri E.F."/>
            <person name="Midorikawa G.E.O."/>
            <person name="Tamietti M.S."/>
            <person name="Ramos E.Z."/>
            <person name="Silva A.S."/>
            <person name="Bon E.P.S."/>
            <person name="Mendes T.D."/>
            <person name="Damaso M.C.T."/>
            <person name="Favaro L.C.L."/>
        </authorList>
    </citation>
    <scope>NUCLEOTIDE SEQUENCE [LARGE SCALE GENOMIC DNA]</scope>
    <source>
        <strain evidence="1 2">CFAM-422</strain>
    </source>
</reference>
<accession>A0A9P5CED2</accession>
<evidence type="ECO:0000313" key="2">
    <source>
        <dbReference type="Proteomes" id="UP000801864"/>
    </source>
</evidence>
<protein>
    <submittedName>
        <fullName evidence="1">Uncharacterized protein</fullName>
    </submittedName>
</protein>
<dbReference type="Proteomes" id="UP000801864">
    <property type="component" value="Unassembled WGS sequence"/>
</dbReference>
<keyword evidence="2" id="KW-1185">Reference proteome</keyword>
<evidence type="ECO:0000313" key="1">
    <source>
        <dbReference type="EMBL" id="KAF3074806.1"/>
    </source>
</evidence>